<organism evidence="1 2">
    <name type="scientific">Pistacia atlantica</name>
    <dbReference type="NCBI Taxonomy" id="434234"/>
    <lineage>
        <taxon>Eukaryota</taxon>
        <taxon>Viridiplantae</taxon>
        <taxon>Streptophyta</taxon>
        <taxon>Embryophyta</taxon>
        <taxon>Tracheophyta</taxon>
        <taxon>Spermatophyta</taxon>
        <taxon>Magnoliopsida</taxon>
        <taxon>eudicotyledons</taxon>
        <taxon>Gunneridae</taxon>
        <taxon>Pentapetalae</taxon>
        <taxon>rosids</taxon>
        <taxon>malvids</taxon>
        <taxon>Sapindales</taxon>
        <taxon>Anacardiaceae</taxon>
        <taxon>Pistacia</taxon>
    </lineage>
</organism>
<comment type="caution">
    <text evidence="1">The sequence shown here is derived from an EMBL/GenBank/DDBJ whole genome shotgun (WGS) entry which is preliminary data.</text>
</comment>
<sequence length="106" mass="12071">MKVCHVVALPYPGRGHINPLMNLCKLLVSRRPDILITFLVTEEWLDFMGSETKPKNIQFATVPNVIPSELVHANNFFAFLEAVFTKMEASFEKVLDEFEFASLITI</sequence>
<dbReference type="EMBL" id="CM047907">
    <property type="protein sequence ID" value="KAJ0084456.1"/>
    <property type="molecule type" value="Genomic_DNA"/>
</dbReference>
<evidence type="ECO:0000313" key="2">
    <source>
        <dbReference type="Proteomes" id="UP001164250"/>
    </source>
</evidence>
<proteinExistence type="predicted"/>
<gene>
    <name evidence="1" type="ORF">Patl1_31017</name>
</gene>
<protein>
    <submittedName>
        <fullName evidence="1">Uncharacterized protein</fullName>
    </submittedName>
</protein>
<accession>A0ACC1ADF9</accession>
<reference evidence="2" key="1">
    <citation type="journal article" date="2023" name="G3 (Bethesda)">
        <title>Genome assembly and association tests identify interacting loci associated with vigor, precocity, and sex in interspecific pistachio rootstocks.</title>
        <authorList>
            <person name="Palmer W."/>
            <person name="Jacygrad E."/>
            <person name="Sagayaradj S."/>
            <person name="Cavanaugh K."/>
            <person name="Han R."/>
            <person name="Bertier L."/>
            <person name="Beede B."/>
            <person name="Kafkas S."/>
            <person name="Golino D."/>
            <person name="Preece J."/>
            <person name="Michelmore R."/>
        </authorList>
    </citation>
    <scope>NUCLEOTIDE SEQUENCE [LARGE SCALE GENOMIC DNA]</scope>
</reference>
<keyword evidence="2" id="KW-1185">Reference proteome</keyword>
<name>A0ACC1ADF9_9ROSI</name>
<dbReference type="Proteomes" id="UP001164250">
    <property type="component" value="Chromosome 11"/>
</dbReference>
<evidence type="ECO:0000313" key="1">
    <source>
        <dbReference type="EMBL" id="KAJ0084456.1"/>
    </source>
</evidence>